<dbReference type="Pfam" id="PF02861">
    <property type="entry name" value="Clp_N"/>
    <property type="match status" value="1"/>
</dbReference>
<proteinExistence type="predicted"/>
<dbReference type="InterPro" id="IPR044217">
    <property type="entry name" value="CLPT1/2"/>
</dbReference>
<organism evidence="2">
    <name type="scientific">marine sediment metagenome</name>
    <dbReference type="NCBI Taxonomy" id="412755"/>
    <lineage>
        <taxon>unclassified sequences</taxon>
        <taxon>metagenomes</taxon>
        <taxon>ecological metagenomes</taxon>
    </lineage>
</organism>
<dbReference type="InterPro" id="IPR036628">
    <property type="entry name" value="Clp_N_dom_sf"/>
</dbReference>
<accession>X0XGD6</accession>
<name>X0XGD6_9ZZZZ</name>
<reference evidence="2" key="1">
    <citation type="journal article" date="2014" name="Front. Microbiol.">
        <title>High frequency of phylogenetically diverse reductive dehalogenase-homologous genes in deep subseafloor sedimentary metagenomes.</title>
        <authorList>
            <person name="Kawai M."/>
            <person name="Futagami T."/>
            <person name="Toyoda A."/>
            <person name="Takaki Y."/>
            <person name="Nishi S."/>
            <person name="Hori S."/>
            <person name="Arai W."/>
            <person name="Tsubouchi T."/>
            <person name="Morono Y."/>
            <person name="Uchiyama I."/>
            <person name="Ito T."/>
            <person name="Fujiyama A."/>
            <person name="Inagaki F."/>
            <person name="Takami H."/>
        </authorList>
    </citation>
    <scope>NUCLEOTIDE SEQUENCE</scope>
    <source>
        <strain evidence="2">Expedition CK06-06</strain>
    </source>
</reference>
<feature type="domain" description="Clp R" evidence="1">
    <location>
        <begin position="2"/>
        <end position="76"/>
    </location>
</feature>
<dbReference type="SUPFAM" id="SSF81923">
    <property type="entry name" value="Double Clp-N motif"/>
    <property type="match status" value="1"/>
</dbReference>
<dbReference type="PANTHER" id="PTHR47016:SF5">
    <property type="entry name" value="CLP DOMAIN SUPERFAMILY PROTEIN"/>
    <property type="match status" value="1"/>
</dbReference>
<dbReference type="PROSITE" id="PS51903">
    <property type="entry name" value="CLP_R"/>
    <property type="match status" value="1"/>
</dbReference>
<gene>
    <name evidence="2" type="ORF">S01H1_72504</name>
</gene>
<dbReference type="InterPro" id="IPR004176">
    <property type="entry name" value="Clp_R_N"/>
</dbReference>
<evidence type="ECO:0000313" key="2">
    <source>
        <dbReference type="EMBL" id="GAG35713.1"/>
    </source>
</evidence>
<evidence type="ECO:0000259" key="1">
    <source>
        <dbReference type="PROSITE" id="PS51903"/>
    </source>
</evidence>
<dbReference type="PANTHER" id="PTHR47016">
    <property type="entry name" value="ATP-DEPENDENT CLP PROTEASE ATP-BINDING SUBUNIT CLPT1, CHLOROPLASTIC"/>
    <property type="match status" value="1"/>
</dbReference>
<sequence>MMDKLTERTRKVITFAKQEAQRLGHPYIGTEHLLLGIVREGTGVASTLLQRLGVDAKRIRLEVEKHVQSGTEVIST</sequence>
<protein>
    <recommendedName>
        <fullName evidence="1">Clp R domain-containing protein</fullName>
    </recommendedName>
</protein>
<dbReference type="Gene3D" id="1.10.1780.10">
    <property type="entry name" value="Clp, N-terminal domain"/>
    <property type="match status" value="1"/>
</dbReference>
<dbReference type="EMBL" id="BARS01048363">
    <property type="protein sequence ID" value="GAG35713.1"/>
    <property type="molecule type" value="Genomic_DNA"/>
</dbReference>
<comment type="caution">
    <text evidence="2">The sequence shown here is derived from an EMBL/GenBank/DDBJ whole genome shotgun (WGS) entry which is preliminary data.</text>
</comment>
<feature type="non-terminal residue" evidence="2">
    <location>
        <position position="76"/>
    </location>
</feature>
<dbReference type="AlphaFoldDB" id="X0XGD6"/>